<dbReference type="EMBL" id="JAZHXI010000014">
    <property type="protein sequence ID" value="KAL2064409.1"/>
    <property type="molecule type" value="Genomic_DNA"/>
</dbReference>
<keyword evidence="3" id="KW-1185">Reference proteome</keyword>
<dbReference type="Proteomes" id="UP001595075">
    <property type="component" value="Unassembled WGS sequence"/>
</dbReference>
<name>A0ABR4C3C5_9HELO</name>
<sequence length="709" mass="80172">MKLLCLPFRSPSSEVIAPDHDYEYHPLETTGGGELRLIRLWPGPVKSNAIRLEIFHAMKDSEPVYEALSYAWGSATHTDVAFVCGAVKKRGKRKTQRHLEKKMGERTPFSSLGIAHNLAVALRHLRHRKRERILWVDAICINQIDKEEKSREVLQMGSIYSNARQVIVWLGPGGDDSALALQTLGRIGSDVRYDRATYSVLSAEGSWAAKIRDNKKALQAEIPSWVAISKLLRRDWFSRLWVFQEVTLAKASTIHAGESFLDWEKFRCGMLWIGSKINEINLLRNISDAIDPPVKIIGLLHVTDRTRAVAEGFLQTLDRTRQLLCYDDRDRLFAIRGILGAYQRDFIQPDYSLPTEEIYKATTISWMNWYGRLDILQNCVLHTPPSKYKMPSWVSDFSYRETSDPIKNIRVDGYSRASFSIEWDTLAAHGVRVGHVSEVWTSLVTKKSTDKELIDVCRTWMEQLSLPSAYVAGGLIEDVFIEAILGGSIEGKAPKNAGSFPSSDDCKHVLMASSRLDEVSQARETNDVDRARVLVAFRRFITGRAFFRSAEGYIGTCPDYAKSGDLMVVLLGCRVPLILRPDPDNEALCVVVGACYVPGIMNAEALLGSLPPEWTRKCILSKAGYLLNIYEQGSIKTQQDPRASALPQGWRVMFGTFQDPLVDELEDEKDWDGLWYENLETGQRTSHDPRLTPELLRERGVDIQEFKIV</sequence>
<accession>A0ABR4C3C5</accession>
<organism evidence="2 3">
    <name type="scientific">Oculimacula yallundae</name>
    <dbReference type="NCBI Taxonomy" id="86028"/>
    <lineage>
        <taxon>Eukaryota</taxon>
        <taxon>Fungi</taxon>
        <taxon>Dikarya</taxon>
        <taxon>Ascomycota</taxon>
        <taxon>Pezizomycotina</taxon>
        <taxon>Leotiomycetes</taxon>
        <taxon>Helotiales</taxon>
        <taxon>Ploettnerulaceae</taxon>
        <taxon>Oculimacula</taxon>
    </lineage>
</organism>
<protein>
    <recommendedName>
        <fullName evidence="1">Heterokaryon incompatibility domain-containing protein</fullName>
    </recommendedName>
</protein>
<evidence type="ECO:0000313" key="2">
    <source>
        <dbReference type="EMBL" id="KAL2064409.1"/>
    </source>
</evidence>
<dbReference type="PANTHER" id="PTHR24148:SF64">
    <property type="entry name" value="HETEROKARYON INCOMPATIBILITY DOMAIN-CONTAINING PROTEIN"/>
    <property type="match status" value="1"/>
</dbReference>
<evidence type="ECO:0000259" key="1">
    <source>
        <dbReference type="Pfam" id="PF06985"/>
    </source>
</evidence>
<evidence type="ECO:0000313" key="3">
    <source>
        <dbReference type="Proteomes" id="UP001595075"/>
    </source>
</evidence>
<gene>
    <name evidence="2" type="ORF">VTL71DRAFT_4903</name>
</gene>
<feature type="domain" description="Heterokaryon incompatibility" evidence="1">
    <location>
        <begin position="65"/>
        <end position="245"/>
    </location>
</feature>
<dbReference type="Pfam" id="PF26639">
    <property type="entry name" value="Het-6_barrel"/>
    <property type="match status" value="1"/>
</dbReference>
<dbReference type="PANTHER" id="PTHR24148">
    <property type="entry name" value="ANKYRIN REPEAT DOMAIN-CONTAINING PROTEIN 39 HOMOLOG-RELATED"/>
    <property type="match status" value="1"/>
</dbReference>
<proteinExistence type="predicted"/>
<dbReference type="InterPro" id="IPR010730">
    <property type="entry name" value="HET"/>
</dbReference>
<comment type="caution">
    <text evidence="2">The sequence shown here is derived from an EMBL/GenBank/DDBJ whole genome shotgun (WGS) entry which is preliminary data.</text>
</comment>
<reference evidence="2 3" key="1">
    <citation type="journal article" date="2024" name="Commun. Biol.">
        <title>Comparative genomic analysis of thermophilic fungi reveals convergent evolutionary adaptations and gene losses.</title>
        <authorList>
            <person name="Steindorff A.S."/>
            <person name="Aguilar-Pontes M.V."/>
            <person name="Robinson A.J."/>
            <person name="Andreopoulos B."/>
            <person name="LaButti K."/>
            <person name="Kuo A."/>
            <person name="Mondo S."/>
            <person name="Riley R."/>
            <person name="Otillar R."/>
            <person name="Haridas S."/>
            <person name="Lipzen A."/>
            <person name="Grimwood J."/>
            <person name="Schmutz J."/>
            <person name="Clum A."/>
            <person name="Reid I.D."/>
            <person name="Moisan M.C."/>
            <person name="Butler G."/>
            <person name="Nguyen T.T.M."/>
            <person name="Dewar K."/>
            <person name="Conant G."/>
            <person name="Drula E."/>
            <person name="Henrissat B."/>
            <person name="Hansel C."/>
            <person name="Singer S."/>
            <person name="Hutchinson M.I."/>
            <person name="de Vries R.P."/>
            <person name="Natvig D.O."/>
            <person name="Powell A.J."/>
            <person name="Tsang A."/>
            <person name="Grigoriev I.V."/>
        </authorList>
    </citation>
    <scope>NUCLEOTIDE SEQUENCE [LARGE SCALE GENOMIC DNA]</scope>
    <source>
        <strain evidence="2 3">CBS 494.80</strain>
    </source>
</reference>
<dbReference type="InterPro" id="IPR052895">
    <property type="entry name" value="HetReg/Transcr_Mod"/>
</dbReference>
<dbReference type="Pfam" id="PF06985">
    <property type="entry name" value="HET"/>
    <property type="match status" value="1"/>
</dbReference>